<proteinExistence type="predicted"/>
<name>A0A1S3HGJ2_LINAN</name>
<feature type="transmembrane region" description="Helical" evidence="1">
    <location>
        <begin position="154"/>
        <end position="174"/>
    </location>
</feature>
<evidence type="ECO:0000256" key="2">
    <source>
        <dbReference type="SAM" id="SignalP"/>
    </source>
</evidence>
<feature type="signal peptide" evidence="2">
    <location>
        <begin position="1"/>
        <end position="26"/>
    </location>
</feature>
<keyword evidence="1" id="KW-1133">Transmembrane helix</keyword>
<organism evidence="3 4">
    <name type="scientific">Lingula anatina</name>
    <name type="common">Brachiopod</name>
    <name type="synonym">Lingula unguis</name>
    <dbReference type="NCBI Taxonomy" id="7574"/>
    <lineage>
        <taxon>Eukaryota</taxon>
        <taxon>Metazoa</taxon>
        <taxon>Spiralia</taxon>
        <taxon>Lophotrochozoa</taxon>
        <taxon>Brachiopoda</taxon>
        <taxon>Linguliformea</taxon>
        <taxon>Lingulata</taxon>
        <taxon>Lingulida</taxon>
        <taxon>Linguloidea</taxon>
        <taxon>Lingulidae</taxon>
        <taxon>Lingula</taxon>
    </lineage>
</organism>
<dbReference type="AlphaFoldDB" id="A0A1S3HGJ2"/>
<protein>
    <submittedName>
        <fullName evidence="4">Uncharacterized protein LOC106155093 isoform X1</fullName>
    </submittedName>
</protein>
<evidence type="ECO:0000313" key="3">
    <source>
        <dbReference type="Proteomes" id="UP000085678"/>
    </source>
</evidence>
<dbReference type="GeneID" id="106155093"/>
<dbReference type="InParanoid" id="A0A1S3HGJ2"/>
<keyword evidence="3" id="KW-1185">Reference proteome</keyword>
<feature type="chain" id="PRO_5010310070" evidence="2">
    <location>
        <begin position="27"/>
        <end position="196"/>
    </location>
</feature>
<dbReference type="Proteomes" id="UP000085678">
    <property type="component" value="Unplaced"/>
</dbReference>
<keyword evidence="1" id="KW-0812">Transmembrane</keyword>
<keyword evidence="1" id="KW-0472">Membrane</keyword>
<evidence type="ECO:0000313" key="4">
    <source>
        <dbReference type="RefSeq" id="XP_013385203.1"/>
    </source>
</evidence>
<dbReference type="KEGG" id="lak:106155093"/>
<dbReference type="SUPFAM" id="SSF57586">
    <property type="entry name" value="TNF receptor-like"/>
    <property type="match status" value="1"/>
</dbReference>
<keyword evidence="2" id="KW-0732">Signal</keyword>
<reference evidence="4" key="1">
    <citation type="submission" date="2025-08" db="UniProtKB">
        <authorList>
            <consortium name="RefSeq"/>
        </authorList>
    </citation>
    <scope>IDENTIFICATION</scope>
    <source>
        <tissue evidence="4">Gonads</tissue>
    </source>
</reference>
<dbReference type="RefSeq" id="XP_013385203.1">
    <property type="nucleotide sequence ID" value="XM_013529749.2"/>
</dbReference>
<sequence length="196" mass="21656">MALTDSLPLLLLVLGLGLIYIHICHSRPIFLADSHYSNNKVDSRTVTYTANKSCPPCAKGEYLLTDETAKNYPCLCSKCPEGMYLNIDDRCMKCDCCNKTNIITGENIWGHKIKECDAQFPDKKCDSDADYKATCNAEPTPGPPTPPFFVRFPWMYAVIVAAVVGIALSIVGLVQVYRRWKKSNEGISVPGPVPCT</sequence>
<accession>A0A1S3HGJ2</accession>
<evidence type="ECO:0000256" key="1">
    <source>
        <dbReference type="SAM" id="Phobius"/>
    </source>
</evidence>
<gene>
    <name evidence="4" type="primary">LOC106155093</name>
</gene>